<feature type="region of interest" description="Disordered" evidence="1">
    <location>
        <begin position="140"/>
        <end position="165"/>
    </location>
</feature>
<dbReference type="Proteomes" id="UP000266841">
    <property type="component" value="Unassembled WGS sequence"/>
</dbReference>
<name>K0RRQ4_THAOC</name>
<protein>
    <submittedName>
        <fullName evidence="2">Uncharacterized protein</fullName>
    </submittedName>
</protein>
<evidence type="ECO:0000256" key="1">
    <source>
        <dbReference type="SAM" id="MobiDB-lite"/>
    </source>
</evidence>
<sequence length="165" mass="18003">MDVGPEAPACPFCDLERRGDEGGGTGASWESGESPLLGSEIVLSSEEETGKGKRPKKEKKKSASHKKDEKITRGKGTAEKKKETKKSKKTKIEKGAEDKKTKEPPRVIVATRGSEGDTDDLPPRSRSEAIRGLIGKYLARNQLEDERRREEAAECGGARRPEAAE</sequence>
<feature type="compositionally biased region" description="Basic and acidic residues" evidence="1">
    <location>
        <begin position="142"/>
        <end position="165"/>
    </location>
</feature>
<comment type="caution">
    <text evidence="2">The sequence shown here is derived from an EMBL/GenBank/DDBJ whole genome shotgun (WGS) entry which is preliminary data.</text>
</comment>
<reference evidence="2 3" key="1">
    <citation type="journal article" date="2012" name="Genome Biol.">
        <title>Genome and low-iron response of an oceanic diatom adapted to chronic iron limitation.</title>
        <authorList>
            <person name="Lommer M."/>
            <person name="Specht M."/>
            <person name="Roy A.S."/>
            <person name="Kraemer L."/>
            <person name="Andreson R."/>
            <person name="Gutowska M.A."/>
            <person name="Wolf J."/>
            <person name="Bergner S.V."/>
            <person name="Schilhabel M.B."/>
            <person name="Klostermeier U.C."/>
            <person name="Beiko R.G."/>
            <person name="Rosenstiel P."/>
            <person name="Hippler M."/>
            <person name="Laroche J."/>
        </authorList>
    </citation>
    <scope>NUCLEOTIDE SEQUENCE [LARGE SCALE GENOMIC DNA]</scope>
    <source>
        <strain evidence="2 3">CCMP1005</strain>
    </source>
</reference>
<organism evidence="2 3">
    <name type="scientific">Thalassiosira oceanica</name>
    <name type="common">Marine diatom</name>
    <dbReference type="NCBI Taxonomy" id="159749"/>
    <lineage>
        <taxon>Eukaryota</taxon>
        <taxon>Sar</taxon>
        <taxon>Stramenopiles</taxon>
        <taxon>Ochrophyta</taxon>
        <taxon>Bacillariophyta</taxon>
        <taxon>Coscinodiscophyceae</taxon>
        <taxon>Thalassiosirophycidae</taxon>
        <taxon>Thalassiosirales</taxon>
        <taxon>Thalassiosiraceae</taxon>
        <taxon>Thalassiosira</taxon>
    </lineage>
</organism>
<evidence type="ECO:0000313" key="2">
    <source>
        <dbReference type="EMBL" id="EJK55044.1"/>
    </source>
</evidence>
<feature type="region of interest" description="Disordered" evidence="1">
    <location>
        <begin position="1"/>
        <end position="128"/>
    </location>
</feature>
<proteinExistence type="predicted"/>
<evidence type="ECO:0000313" key="3">
    <source>
        <dbReference type="Proteomes" id="UP000266841"/>
    </source>
</evidence>
<accession>K0RRQ4</accession>
<feature type="non-terminal residue" evidence="2">
    <location>
        <position position="165"/>
    </location>
</feature>
<feature type="compositionally biased region" description="Basic and acidic residues" evidence="1">
    <location>
        <begin position="65"/>
        <end position="82"/>
    </location>
</feature>
<keyword evidence="3" id="KW-1185">Reference proteome</keyword>
<dbReference type="AlphaFoldDB" id="K0RRQ4"/>
<dbReference type="EMBL" id="AGNL01034830">
    <property type="protein sequence ID" value="EJK55044.1"/>
    <property type="molecule type" value="Genomic_DNA"/>
</dbReference>
<feature type="compositionally biased region" description="Basic residues" evidence="1">
    <location>
        <begin position="52"/>
        <end position="64"/>
    </location>
</feature>
<gene>
    <name evidence="2" type="ORF">THAOC_25266</name>
</gene>
<feature type="compositionally biased region" description="Basic and acidic residues" evidence="1">
    <location>
        <begin position="90"/>
        <end position="105"/>
    </location>
</feature>